<gene>
    <name evidence="1" type="ORF">RIF23_14990</name>
</gene>
<proteinExistence type="predicted"/>
<evidence type="ECO:0000313" key="1">
    <source>
        <dbReference type="EMBL" id="MDS1271599.1"/>
    </source>
</evidence>
<name>A0ABU2H9R2_9ACTN</name>
<reference evidence="2" key="1">
    <citation type="submission" date="2023-07" db="EMBL/GenBank/DDBJ databases">
        <title>Novel species in the genus Lipingzhangella isolated from Sambhar Salt Lake.</title>
        <authorList>
            <person name="Jiya N."/>
            <person name="Kajale S."/>
            <person name="Sharma A."/>
        </authorList>
    </citation>
    <scope>NUCLEOTIDE SEQUENCE [LARGE SCALE GENOMIC DNA]</scope>
    <source>
        <strain evidence="2">LS1_29</strain>
    </source>
</reference>
<dbReference type="RefSeq" id="WP_310913145.1">
    <property type="nucleotide sequence ID" value="NZ_JAVLVT010000006.1"/>
</dbReference>
<evidence type="ECO:0000313" key="2">
    <source>
        <dbReference type="Proteomes" id="UP001250214"/>
    </source>
</evidence>
<dbReference type="EMBL" id="JAVLVT010000006">
    <property type="protein sequence ID" value="MDS1271599.1"/>
    <property type="molecule type" value="Genomic_DNA"/>
</dbReference>
<keyword evidence="2" id="KW-1185">Reference proteome</keyword>
<organism evidence="1 2">
    <name type="scientific">Lipingzhangella rawalii</name>
    <dbReference type="NCBI Taxonomy" id="2055835"/>
    <lineage>
        <taxon>Bacteria</taxon>
        <taxon>Bacillati</taxon>
        <taxon>Actinomycetota</taxon>
        <taxon>Actinomycetes</taxon>
        <taxon>Streptosporangiales</taxon>
        <taxon>Nocardiopsidaceae</taxon>
        <taxon>Lipingzhangella</taxon>
    </lineage>
</organism>
<accession>A0ABU2H9R2</accession>
<protein>
    <submittedName>
        <fullName evidence="1">Uncharacterized protein</fullName>
    </submittedName>
</protein>
<comment type="caution">
    <text evidence="1">The sequence shown here is derived from an EMBL/GenBank/DDBJ whole genome shotgun (WGS) entry which is preliminary data.</text>
</comment>
<sequence length="233" mass="25186">MIANTQQEVPDGIVALADAAAPWVNSGTIGVLRGFDQASRERSVQLRARLLTDERSPIDIAPLSTPRLREQLSQPDYQDLCLLVDSGGWPTVKAQRLAALLGLPLLQRPTETTPPATVLGLRENEEIIDVALSDFEIYPSTPEAGQLHVSLDGQELPVSDTRHLRVRLGDGPTSGQLVCAVADDENSAFSGSVLTVDPAQHSFTVLRDGRPVADITRSTRCVALPDRLHVIHP</sequence>
<dbReference type="Proteomes" id="UP001250214">
    <property type="component" value="Unassembled WGS sequence"/>
</dbReference>